<evidence type="ECO:0000256" key="1">
    <source>
        <dbReference type="ARBA" id="ARBA00004496"/>
    </source>
</evidence>
<evidence type="ECO:0000259" key="9">
    <source>
        <dbReference type="SMART" id="SM00977"/>
    </source>
</evidence>
<dbReference type="NCBIfam" id="TIGR02433">
    <property type="entry name" value="lysidine_TilS_C"/>
    <property type="match status" value="1"/>
</dbReference>
<evidence type="ECO:0000313" key="11">
    <source>
        <dbReference type="Proteomes" id="UP000192342"/>
    </source>
</evidence>
<comment type="subcellular location">
    <subcellularLocation>
        <location evidence="1 8">Cytoplasm</location>
    </subcellularLocation>
</comment>
<evidence type="ECO:0000256" key="5">
    <source>
        <dbReference type="ARBA" id="ARBA00022741"/>
    </source>
</evidence>
<comment type="domain">
    <text evidence="8">The N-terminal region contains the highly conserved SGGXDS motif, predicted to be a P-loop motif involved in ATP binding.</text>
</comment>
<keyword evidence="11" id="KW-1185">Reference proteome</keyword>
<dbReference type="InterPro" id="IPR012796">
    <property type="entry name" value="Lysidine-tRNA-synth_C"/>
</dbReference>
<keyword evidence="5 8" id="KW-0547">Nucleotide-binding</keyword>
<dbReference type="EC" id="6.3.4.19" evidence="8"/>
<accession>A0A1Y1SEQ9</accession>
<keyword evidence="4 8" id="KW-0819">tRNA processing</keyword>
<evidence type="ECO:0000256" key="8">
    <source>
        <dbReference type="HAMAP-Rule" id="MF_01161"/>
    </source>
</evidence>
<dbReference type="RefSeq" id="WP_083561231.1">
    <property type="nucleotide sequence ID" value="NZ_AQQV01000002.1"/>
</dbReference>
<organism evidence="10 11">
    <name type="scientific">Oceanococcus atlanticus</name>
    <dbReference type="NCBI Taxonomy" id="1317117"/>
    <lineage>
        <taxon>Bacteria</taxon>
        <taxon>Pseudomonadati</taxon>
        <taxon>Pseudomonadota</taxon>
        <taxon>Gammaproteobacteria</taxon>
        <taxon>Chromatiales</taxon>
        <taxon>Oceanococcaceae</taxon>
        <taxon>Oceanococcus</taxon>
    </lineage>
</organism>
<name>A0A1Y1SEQ9_9GAMM</name>
<dbReference type="Pfam" id="PF01171">
    <property type="entry name" value="ATP_bind_3"/>
    <property type="match status" value="1"/>
</dbReference>
<dbReference type="SUPFAM" id="SSF82829">
    <property type="entry name" value="MesJ substrate recognition domain-like"/>
    <property type="match status" value="1"/>
</dbReference>
<dbReference type="InterPro" id="IPR014729">
    <property type="entry name" value="Rossmann-like_a/b/a_fold"/>
</dbReference>
<dbReference type="GO" id="GO:0005524">
    <property type="term" value="F:ATP binding"/>
    <property type="evidence" value="ECO:0007669"/>
    <property type="project" value="UniProtKB-UniRule"/>
</dbReference>
<dbReference type="STRING" id="1317117.ATO7_08282"/>
<dbReference type="PANTHER" id="PTHR43033:SF1">
    <property type="entry name" value="TRNA(ILE)-LYSIDINE SYNTHASE-RELATED"/>
    <property type="match status" value="1"/>
</dbReference>
<dbReference type="SMART" id="SM00977">
    <property type="entry name" value="TilS_C"/>
    <property type="match status" value="1"/>
</dbReference>
<keyword evidence="2 8" id="KW-0963">Cytoplasm</keyword>
<dbReference type="GO" id="GO:0006400">
    <property type="term" value="P:tRNA modification"/>
    <property type="evidence" value="ECO:0007669"/>
    <property type="project" value="UniProtKB-UniRule"/>
</dbReference>
<keyword evidence="3 8" id="KW-0436">Ligase</keyword>
<dbReference type="Gene3D" id="3.40.50.620">
    <property type="entry name" value="HUPs"/>
    <property type="match status" value="1"/>
</dbReference>
<evidence type="ECO:0000256" key="2">
    <source>
        <dbReference type="ARBA" id="ARBA00022490"/>
    </source>
</evidence>
<protein>
    <recommendedName>
        <fullName evidence="8">tRNA(Ile)-lysidine synthase</fullName>
        <ecNumber evidence="8">6.3.4.19</ecNumber>
    </recommendedName>
    <alternativeName>
        <fullName evidence="8">tRNA(Ile)-2-lysyl-cytidine synthase</fullName>
    </alternativeName>
    <alternativeName>
        <fullName evidence="8">tRNA(Ile)-lysidine synthetase</fullName>
    </alternativeName>
</protein>
<dbReference type="AlphaFoldDB" id="A0A1Y1SEQ9"/>
<dbReference type="HAMAP" id="MF_01161">
    <property type="entry name" value="tRNA_Ile_lys_synt"/>
    <property type="match status" value="1"/>
</dbReference>
<reference evidence="10 11" key="1">
    <citation type="submission" date="2013-04" db="EMBL/GenBank/DDBJ databases">
        <title>Oceanococcus atlanticus 22II-S10r2 Genome Sequencing.</title>
        <authorList>
            <person name="Lai Q."/>
            <person name="Li G."/>
            <person name="Shao Z."/>
        </authorList>
    </citation>
    <scope>NUCLEOTIDE SEQUENCE [LARGE SCALE GENOMIC DNA]</scope>
    <source>
        <strain evidence="10 11">22II-S10r2</strain>
    </source>
</reference>
<dbReference type="Gene3D" id="1.20.59.20">
    <property type="match status" value="1"/>
</dbReference>
<evidence type="ECO:0000256" key="4">
    <source>
        <dbReference type="ARBA" id="ARBA00022694"/>
    </source>
</evidence>
<keyword evidence="6 8" id="KW-0067">ATP-binding</keyword>
<comment type="function">
    <text evidence="8">Ligates lysine onto the cytidine present at position 34 of the AUA codon-specific tRNA(Ile) that contains the anticodon CAU, in an ATP-dependent manner. Cytidine is converted to lysidine, thus changing the amino acid specificity of the tRNA from methionine to isoleucine.</text>
</comment>
<dbReference type="InterPro" id="IPR012094">
    <property type="entry name" value="tRNA_Ile_lys_synt"/>
</dbReference>
<dbReference type="Pfam" id="PF09179">
    <property type="entry name" value="TilS"/>
    <property type="match status" value="1"/>
</dbReference>
<dbReference type="OrthoDB" id="9807403at2"/>
<dbReference type="InterPro" id="IPR011063">
    <property type="entry name" value="TilS/TtcA_N"/>
</dbReference>
<dbReference type="GO" id="GO:0032267">
    <property type="term" value="F:tRNA(Ile)-lysidine synthase activity"/>
    <property type="evidence" value="ECO:0007669"/>
    <property type="project" value="UniProtKB-EC"/>
</dbReference>
<dbReference type="Proteomes" id="UP000192342">
    <property type="component" value="Unassembled WGS sequence"/>
</dbReference>
<evidence type="ECO:0000256" key="7">
    <source>
        <dbReference type="ARBA" id="ARBA00048539"/>
    </source>
</evidence>
<proteinExistence type="inferred from homology"/>
<gene>
    <name evidence="8" type="primary">tilS</name>
    <name evidence="10" type="ORF">ATO7_08282</name>
</gene>
<dbReference type="EMBL" id="AQQV01000002">
    <property type="protein sequence ID" value="ORE87022.1"/>
    <property type="molecule type" value="Genomic_DNA"/>
</dbReference>
<dbReference type="SUPFAM" id="SSF52402">
    <property type="entry name" value="Adenine nucleotide alpha hydrolases-like"/>
    <property type="match status" value="1"/>
</dbReference>
<dbReference type="GO" id="GO:0005737">
    <property type="term" value="C:cytoplasm"/>
    <property type="evidence" value="ECO:0007669"/>
    <property type="project" value="UniProtKB-SubCell"/>
</dbReference>
<feature type="domain" description="Lysidine-tRNA(Ile) synthetase C-terminal" evidence="9">
    <location>
        <begin position="346"/>
        <end position="411"/>
    </location>
</feature>
<sequence length="417" mass="46167">MPGTVSSAKAEAALRAALAALNADLIYRVAYSGGRDSSVLLHALSRLRPELALEVMHVNHAIHPDAAAWAEHGRAFCAHLGLTLDVQQVCTPAPTANLEAWAREQRYALLADGLTAKHVVLTAHHRDDQVETVLLNLLRGSGVDGLSAMPATRPLGVGQLQRPLLDVDAQCIAAYAEAHQLSFVDDPSNASMQHDRNFLRHQIVPRLLQRFPQAAANIARSAGLLSQQRQPVSGHADAPLLVSELREQAPAVRNQLLRVWLRNQGFAPPRFRMLDDLWRQMLSAAPDAQPVVRWPGAELRRYRDHIFVMAPLGERPVLDWPVAHAGSRVWPAGGRVHWSVETQAPVRIASPQGGEMLRFGGMQRRLKNLYQQAGVPPWQRARDPLLWAGDELLAVGNRWRAETGLVFEWSWELGEIE</sequence>
<dbReference type="NCBIfam" id="TIGR02432">
    <property type="entry name" value="lysidine_TilS_N"/>
    <property type="match status" value="1"/>
</dbReference>
<dbReference type="CDD" id="cd01992">
    <property type="entry name" value="TilS_N"/>
    <property type="match status" value="1"/>
</dbReference>
<dbReference type="InterPro" id="IPR015262">
    <property type="entry name" value="tRNA_Ile_lys_synt_subst-bd"/>
</dbReference>
<comment type="caution">
    <text evidence="10">The sequence shown here is derived from an EMBL/GenBank/DDBJ whole genome shotgun (WGS) entry which is preliminary data.</text>
</comment>
<comment type="catalytic activity">
    <reaction evidence="7 8">
        <text>cytidine(34) in tRNA(Ile2) + L-lysine + ATP = lysidine(34) in tRNA(Ile2) + AMP + diphosphate + H(+)</text>
        <dbReference type="Rhea" id="RHEA:43744"/>
        <dbReference type="Rhea" id="RHEA-COMP:10625"/>
        <dbReference type="Rhea" id="RHEA-COMP:10670"/>
        <dbReference type="ChEBI" id="CHEBI:15378"/>
        <dbReference type="ChEBI" id="CHEBI:30616"/>
        <dbReference type="ChEBI" id="CHEBI:32551"/>
        <dbReference type="ChEBI" id="CHEBI:33019"/>
        <dbReference type="ChEBI" id="CHEBI:82748"/>
        <dbReference type="ChEBI" id="CHEBI:83665"/>
        <dbReference type="ChEBI" id="CHEBI:456215"/>
        <dbReference type="EC" id="6.3.4.19"/>
    </reaction>
</comment>
<dbReference type="InterPro" id="IPR012795">
    <property type="entry name" value="tRNA_Ile_lys_synt_N"/>
</dbReference>
<comment type="similarity">
    <text evidence="8">Belongs to the tRNA(Ile)-lysidine synthase family.</text>
</comment>
<evidence type="ECO:0000256" key="3">
    <source>
        <dbReference type="ARBA" id="ARBA00022598"/>
    </source>
</evidence>
<feature type="binding site" evidence="8">
    <location>
        <begin position="32"/>
        <end position="37"/>
    </location>
    <ligand>
        <name>ATP</name>
        <dbReference type="ChEBI" id="CHEBI:30616"/>
    </ligand>
</feature>
<evidence type="ECO:0000256" key="6">
    <source>
        <dbReference type="ARBA" id="ARBA00022840"/>
    </source>
</evidence>
<evidence type="ECO:0000313" key="10">
    <source>
        <dbReference type="EMBL" id="ORE87022.1"/>
    </source>
</evidence>
<dbReference type="Pfam" id="PF11734">
    <property type="entry name" value="TilS_C"/>
    <property type="match status" value="1"/>
</dbReference>
<dbReference type="SUPFAM" id="SSF56037">
    <property type="entry name" value="PheT/TilS domain"/>
    <property type="match status" value="1"/>
</dbReference>
<dbReference type="PANTHER" id="PTHR43033">
    <property type="entry name" value="TRNA(ILE)-LYSIDINE SYNTHASE-RELATED"/>
    <property type="match status" value="1"/>
</dbReference>